<accession>A0ACC1C115</accession>
<name>A0ACC1C115_9ROSI</name>
<keyword evidence="2" id="KW-1185">Reference proteome</keyword>
<evidence type="ECO:0000313" key="2">
    <source>
        <dbReference type="Proteomes" id="UP001164250"/>
    </source>
</evidence>
<dbReference type="EMBL" id="CM047898">
    <property type="protein sequence ID" value="KAJ0105707.1"/>
    <property type="molecule type" value="Genomic_DNA"/>
</dbReference>
<gene>
    <name evidence="1" type="ORF">Patl1_19601</name>
</gene>
<reference evidence="2" key="1">
    <citation type="journal article" date="2023" name="G3 (Bethesda)">
        <title>Genome assembly and association tests identify interacting loci associated with vigor, precocity, and sex in interspecific pistachio rootstocks.</title>
        <authorList>
            <person name="Palmer W."/>
            <person name="Jacygrad E."/>
            <person name="Sagayaradj S."/>
            <person name="Cavanaugh K."/>
            <person name="Han R."/>
            <person name="Bertier L."/>
            <person name="Beede B."/>
            <person name="Kafkas S."/>
            <person name="Golino D."/>
            <person name="Preece J."/>
            <person name="Michelmore R."/>
        </authorList>
    </citation>
    <scope>NUCLEOTIDE SEQUENCE [LARGE SCALE GENOMIC DNA]</scope>
</reference>
<evidence type="ECO:0000313" key="1">
    <source>
        <dbReference type="EMBL" id="KAJ0105707.1"/>
    </source>
</evidence>
<proteinExistence type="predicted"/>
<organism evidence="1 2">
    <name type="scientific">Pistacia atlantica</name>
    <dbReference type="NCBI Taxonomy" id="434234"/>
    <lineage>
        <taxon>Eukaryota</taxon>
        <taxon>Viridiplantae</taxon>
        <taxon>Streptophyta</taxon>
        <taxon>Embryophyta</taxon>
        <taxon>Tracheophyta</taxon>
        <taxon>Spermatophyta</taxon>
        <taxon>Magnoliopsida</taxon>
        <taxon>eudicotyledons</taxon>
        <taxon>Gunneridae</taxon>
        <taxon>Pentapetalae</taxon>
        <taxon>rosids</taxon>
        <taxon>malvids</taxon>
        <taxon>Sapindales</taxon>
        <taxon>Anacardiaceae</taxon>
        <taxon>Pistacia</taxon>
    </lineage>
</organism>
<comment type="caution">
    <text evidence="1">The sequence shown here is derived from an EMBL/GenBank/DDBJ whole genome shotgun (WGS) entry which is preliminary data.</text>
</comment>
<dbReference type="Proteomes" id="UP001164250">
    <property type="component" value="Chromosome 2"/>
</dbReference>
<protein>
    <submittedName>
        <fullName evidence="1">Uncharacterized protein</fullName>
    </submittedName>
</protein>
<sequence>MTMHVILLLLLVVTNLVSSDSYSIIKTLPGFPGNLPFKLETGYIGVGDLDNEQLFYYFIESERSPEDDPLLLWLTGGPGCSGFSGLVYEIGPLSFDYKNSGEKLPTFLLNPYSWTKVANIIFLDAPVGTGFSYAKSWQGYNMTDTLSAALTYSFLRKVG</sequence>